<feature type="region of interest" description="Disordered" evidence="1">
    <location>
        <begin position="162"/>
        <end position="181"/>
    </location>
</feature>
<organism evidence="2">
    <name type="scientific">Aplanochytrium stocchinoi</name>
    <dbReference type="NCBI Taxonomy" id="215587"/>
    <lineage>
        <taxon>Eukaryota</taxon>
        <taxon>Sar</taxon>
        <taxon>Stramenopiles</taxon>
        <taxon>Bigyra</taxon>
        <taxon>Labyrinthulomycetes</taxon>
        <taxon>Thraustochytrida</taxon>
        <taxon>Thraustochytriidae</taxon>
        <taxon>Aplanochytrium</taxon>
    </lineage>
</organism>
<gene>
    <name evidence="2" type="ORF">ASTO00021_LOCUS16523</name>
</gene>
<feature type="compositionally biased region" description="Basic residues" evidence="1">
    <location>
        <begin position="168"/>
        <end position="181"/>
    </location>
</feature>
<evidence type="ECO:0000256" key="1">
    <source>
        <dbReference type="SAM" id="MobiDB-lite"/>
    </source>
</evidence>
<accession>A0A7S3PPT0</accession>
<proteinExistence type="predicted"/>
<dbReference type="EMBL" id="HBIN01021551">
    <property type="protein sequence ID" value="CAE0446532.1"/>
    <property type="molecule type" value="Transcribed_RNA"/>
</dbReference>
<reference evidence="2" key="1">
    <citation type="submission" date="2021-01" db="EMBL/GenBank/DDBJ databases">
        <authorList>
            <person name="Corre E."/>
            <person name="Pelletier E."/>
            <person name="Niang G."/>
            <person name="Scheremetjew M."/>
            <person name="Finn R."/>
            <person name="Kale V."/>
            <person name="Holt S."/>
            <person name="Cochrane G."/>
            <person name="Meng A."/>
            <person name="Brown T."/>
            <person name="Cohen L."/>
        </authorList>
    </citation>
    <scope>NUCLEOTIDE SEQUENCE</scope>
    <source>
        <strain evidence="2">GSBS06</strain>
    </source>
</reference>
<feature type="region of interest" description="Disordered" evidence="1">
    <location>
        <begin position="108"/>
        <end position="139"/>
    </location>
</feature>
<sequence>MSRRRARSEITAKMTVLETMQTIQVTRSASLPPRPVGNGWAARLWDNMYSVQREFETPKSALQEDVKLLLRKGQSLRSILRKVENVIGEVEVRTHLVKQQSEEFYDCVESESEEETKTEKASEKPAPTFTQPKRKHETKLHNVSQRVFNTFLYALAGSRKASSQNKCNSRKVNAHRKPTKPVKYHIPRPALLHKAATHLQHIM</sequence>
<protein>
    <submittedName>
        <fullName evidence="2">Uncharacterized protein</fullName>
    </submittedName>
</protein>
<evidence type="ECO:0000313" key="2">
    <source>
        <dbReference type="EMBL" id="CAE0446532.1"/>
    </source>
</evidence>
<dbReference type="AlphaFoldDB" id="A0A7S3PPT0"/>
<name>A0A7S3PPT0_9STRA</name>